<dbReference type="Pfam" id="PF06032">
    <property type="entry name" value="S-Me-THD_N"/>
    <property type="match status" value="1"/>
</dbReference>
<gene>
    <name evidence="3" type="ORF">T472_0213695</name>
</gene>
<dbReference type="InterPro" id="IPR027479">
    <property type="entry name" value="S-Me-THD_N_sf"/>
</dbReference>
<dbReference type="eggNOG" id="COG3535">
    <property type="taxonomic scope" value="Bacteria"/>
</dbReference>
<proteinExistence type="predicted"/>
<evidence type="ECO:0000259" key="2">
    <source>
        <dbReference type="Pfam" id="PF20906"/>
    </source>
</evidence>
<dbReference type="SUPFAM" id="SSF160991">
    <property type="entry name" value="CV3147-like"/>
    <property type="match status" value="1"/>
</dbReference>
<dbReference type="Gene3D" id="2.40.390.10">
    <property type="entry name" value="CV3147-like"/>
    <property type="match status" value="1"/>
</dbReference>
<dbReference type="InterPro" id="IPR024071">
    <property type="entry name" value="S-Me-THD_C_sf"/>
</dbReference>
<feature type="domain" description="S-Me-THD-like C-terminal" evidence="2">
    <location>
        <begin position="179"/>
        <end position="326"/>
    </location>
</feature>
<sequence length="360" mass="38061">MTIDRKTIEELAAGGVILGAGGGGSKEMGIKAGLASLEYGEPRMIPIDELDDGDVVVTISGVGSPASKGAYIENSYYNRIIEILTKELGQKPAALIPSEMGGSSSFGPFIASAINGIPILDAACNGRAHPLGTMGSMGLNETKGYKTIQVAMGGDPAEDHLIEMTAKGSVPDTASLVLSTAIRAGGLVVVARNPVPVKYVREKAAVGCYTHSLEVGRAHMAGKTADEKIRNVADILEGKILCKGEIRGYRLETRNGLDVGGFCLSDQKEYSIRFWNEYMAIDSDGERLYTFPDYMMTFDLETGEPVTTANIAEGLKVAVVAAPRSSLILGGGMREASGYRAVEDAVGIPMLQYVQDLVSK</sequence>
<reference evidence="3 4" key="1">
    <citation type="journal article" date="2014" name="Genome Announc.">
        <title>Genome Sequence of Youngiibacter fragilis, the Type Strain of the Genus Youngiibacter.</title>
        <authorList>
            <person name="Wawrik C.B."/>
            <person name="Callaghan A.V."/>
            <person name="Stamps B.W."/>
            <person name="Wawrik B."/>
        </authorList>
    </citation>
    <scope>NUCLEOTIDE SEQUENCE [LARGE SCALE GENOMIC DNA]</scope>
    <source>
        <strain evidence="3 4">232.1</strain>
    </source>
</reference>
<keyword evidence="4" id="KW-1185">Reference proteome</keyword>
<dbReference type="Proteomes" id="UP000017747">
    <property type="component" value="Unassembled WGS sequence"/>
</dbReference>
<dbReference type="RefSeq" id="WP_023388995.1">
    <property type="nucleotide sequence ID" value="NZ_AXUN02000190.1"/>
</dbReference>
<dbReference type="AlphaFoldDB" id="V7I4G2"/>
<feature type="domain" description="S-Me-THD N-terminal" evidence="1">
    <location>
        <begin position="7"/>
        <end position="141"/>
    </location>
</feature>
<organism evidence="3 4">
    <name type="scientific">Youngiibacter fragilis 232.1</name>
    <dbReference type="NCBI Taxonomy" id="994573"/>
    <lineage>
        <taxon>Bacteria</taxon>
        <taxon>Bacillati</taxon>
        <taxon>Bacillota</taxon>
        <taxon>Clostridia</taxon>
        <taxon>Eubacteriales</taxon>
        <taxon>Clostridiaceae</taxon>
        <taxon>Youngiibacter</taxon>
    </lineage>
</organism>
<evidence type="ECO:0000313" key="4">
    <source>
        <dbReference type="Proteomes" id="UP000017747"/>
    </source>
</evidence>
<name>V7I4G2_9CLOT</name>
<dbReference type="Pfam" id="PF20906">
    <property type="entry name" value="S-Me-THD_C"/>
    <property type="match status" value="1"/>
</dbReference>
<accession>V7I4G2</accession>
<dbReference type="InterPro" id="IPR010318">
    <property type="entry name" value="S-Me-THD_N"/>
</dbReference>
<dbReference type="EMBL" id="AXUN02000190">
    <property type="protein sequence ID" value="ETA80079.1"/>
    <property type="molecule type" value="Genomic_DNA"/>
</dbReference>
<dbReference type="Gene3D" id="3.40.1610.10">
    <property type="entry name" value="CV3147-like domain"/>
    <property type="match status" value="1"/>
</dbReference>
<dbReference type="STRING" id="994573.T472_0213695"/>
<protein>
    <submittedName>
        <fullName evidence="3">OsrF</fullName>
    </submittedName>
</protein>
<comment type="caution">
    <text evidence="3">The sequence shown here is derived from an EMBL/GenBank/DDBJ whole genome shotgun (WGS) entry which is preliminary data.</text>
</comment>
<dbReference type="InterPro" id="IPR048350">
    <property type="entry name" value="S-Me-THD-like_C"/>
</dbReference>
<dbReference type="OrthoDB" id="7441206at2"/>
<evidence type="ECO:0000313" key="3">
    <source>
        <dbReference type="EMBL" id="ETA80079.1"/>
    </source>
</evidence>
<evidence type="ECO:0000259" key="1">
    <source>
        <dbReference type="Pfam" id="PF06032"/>
    </source>
</evidence>